<dbReference type="Gene3D" id="3.40.630.40">
    <property type="entry name" value="Zn-dependent exopeptidases"/>
    <property type="match status" value="1"/>
</dbReference>
<proteinExistence type="predicted"/>
<dbReference type="RefSeq" id="WP_104828194.1">
    <property type="nucleotide sequence ID" value="NZ_PJCH01000001.1"/>
</dbReference>
<dbReference type="EMBL" id="PJCH01000001">
    <property type="protein sequence ID" value="PQA89492.1"/>
    <property type="molecule type" value="Genomic_DNA"/>
</dbReference>
<dbReference type="SUPFAM" id="SSF53187">
    <property type="entry name" value="Zn-dependent exopeptidases"/>
    <property type="match status" value="1"/>
</dbReference>
<evidence type="ECO:0000313" key="1">
    <source>
        <dbReference type="EMBL" id="PQA89492.1"/>
    </source>
</evidence>
<dbReference type="Pfam" id="PF05013">
    <property type="entry name" value="FGase"/>
    <property type="match status" value="1"/>
</dbReference>
<organism evidence="1 2">
    <name type="scientific">Hyphococcus luteus</name>
    <dbReference type="NCBI Taxonomy" id="2058213"/>
    <lineage>
        <taxon>Bacteria</taxon>
        <taxon>Pseudomonadati</taxon>
        <taxon>Pseudomonadota</taxon>
        <taxon>Alphaproteobacteria</taxon>
        <taxon>Parvularculales</taxon>
        <taxon>Parvularculaceae</taxon>
        <taxon>Hyphococcus</taxon>
    </lineage>
</organism>
<protein>
    <submittedName>
        <fullName evidence="1">N-formylglutamate deformylase</fullName>
    </submittedName>
</protein>
<dbReference type="OrthoDB" id="9802050at2"/>
<comment type="caution">
    <text evidence="1">The sequence shown here is derived from an EMBL/GenBank/DDBJ whole genome shotgun (WGS) entry which is preliminary data.</text>
</comment>
<gene>
    <name evidence="1" type="primary">hutG</name>
    <name evidence="1" type="ORF">CW354_01050</name>
</gene>
<dbReference type="InterPro" id="IPR010247">
    <property type="entry name" value="HutG_amidohyd"/>
</dbReference>
<reference evidence="1 2" key="1">
    <citation type="submission" date="2017-12" db="EMBL/GenBank/DDBJ databases">
        <authorList>
            <person name="Hurst M.R.H."/>
        </authorList>
    </citation>
    <scope>NUCLEOTIDE SEQUENCE [LARGE SCALE GENOMIC DNA]</scope>
    <source>
        <strain evidence="1 2">SY-3-19</strain>
    </source>
</reference>
<dbReference type="AlphaFoldDB" id="A0A2S7KAG4"/>
<name>A0A2S7KAG4_9PROT</name>
<dbReference type="Proteomes" id="UP000239504">
    <property type="component" value="Unassembled WGS sequence"/>
</dbReference>
<evidence type="ECO:0000313" key="2">
    <source>
        <dbReference type="Proteomes" id="UP000239504"/>
    </source>
</evidence>
<sequence>MTPVEIVKGEGPVILAQPHSGTFMPPEIVSRLNERGKALADTDWHVDRLYDGLLPDATVVRANFHRYAIDANRDPSGASLYPGQNTTGLVPLVDFEGAPIWTEEPDEDEIDRRRIEFHAAYHLALAAEIDRVREAHGVAVLYDCHSIRSQLSFLFEGTLPDLNIGTNNGATCANVLEEAVADICAASGFSHVVNGRFRGGWTTRHYGKPETRVHAIQMEIAQSAYLESETAPFAYDEAKAEKLRAVLKEILQRINALARDGKLNGADDE</sequence>
<accession>A0A2S7KAG4</accession>
<keyword evidence="2" id="KW-1185">Reference proteome</keyword>
<dbReference type="NCBIfam" id="TIGR02017">
    <property type="entry name" value="hutG_amidohyd"/>
    <property type="match status" value="1"/>
</dbReference>
<dbReference type="InterPro" id="IPR007709">
    <property type="entry name" value="N-FG_amidohydro"/>
</dbReference>